<dbReference type="PANTHER" id="PTHR43685">
    <property type="entry name" value="GLYCOSYLTRANSFERASE"/>
    <property type="match status" value="1"/>
</dbReference>
<dbReference type="InterPro" id="IPR050834">
    <property type="entry name" value="Glycosyltransf_2"/>
</dbReference>
<dbReference type="EMBL" id="NMQW01000033">
    <property type="protein sequence ID" value="OXM84358.1"/>
    <property type="molecule type" value="Genomic_DNA"/>
</dbReference>
<proteinExistence type="predicted"/>
<dbReference type="AlphaFoldDB" id="A0A229ULM8"/>
<dbReference type="RefSeq" id="WP_094016929.1">
    <property type="nucleotide sequence ID" value="NZ_NMQW01000033.1"/>
</dbReference>
<feature type="domain" description="Glycosyltransferase 2-like" evidence="1">
    <location>
        <begin position="6"/>
        <end position="134"/>
    </location>
</feature>
<reference evidence="2 3" key="1">
    <citation type="submission" date="2017-07" db="EMBL/GenBank/DDBJ databases">
        <title>Genome sequencing and assembly of Paenibacillus rigui.</title>
        <authorList>
            <person name="Mayilraj S."/>
        </authorList>
    </citation>
    <scope>NUCLEOTIDE SEQUENCE [LARGE SCALE GENOMIC DNA]</scope>
    <source>
        <strain evidence="2 3">JCM 16352</strain>
    </source>
</reference>
<dbReference type="OrthoDB" id="9785185at2"/>
<evidence type="ECO:0000313" key="2">
    <source>
        <dbReference type="EMBL" id="OXM84358.1"/>
    </source>
</evidence>
<dbReference type="GO" id="GO:0016740">
    <property type="term" value="F:transferase activity"/>
    <property type="evidence" value="ECO:0007669"/>
    <property type="project" value="UniProtKB-KW"/>
</dbReference>
<dbReference type="SUPFAM" id="SSF53448">
    <property type="entry name" value="Nucleotide-diphospho-sugar transferases"/>
    <property type="match status" value="1"/>
</dbReference>
<dbReference type="Proteomes" id="UP000215509">
    <property type="component" value="Unassembled WGS sequence"/>
</dbReference>
<evidence type="ECO:0000313" key="3">
    <source>
        <dbReference type="Proteomes" id="UP000215509"/>
    </source>
</evidence>
<protein>
    <submittedName>
        <fullName evidence="2">Glycosyl transferase</fullName>
    </submittedName>
</protein>
<dbReference type="InterPro" id="IPR001173">
    <property type="entry name" value="Glyco_trans_2-like"/>
</dbReference>
<keyword evidence="2" id="KW-0808">Transferase</keyword>
<keyword evidence="3" id="KW-1185">Reference proteome</keyword>
<dbReference type="Pfam" id="PF00535">
    <property type="entry name" value="Glycos_transf_2"/>
    <property type="match status" value="1"/>
</dbReference>
<dbReference type="InterPro" id="IPR029044">
    <property type="entry name" value="Nucleotide-diphossugar_trans"/>
</dbReference>
<name>A0A229ULM8_9BACL</name>
<evidence type="ECO:0000259" key="1">
    <source>
        <dbReference type="Pfam" id="PF00535"/>
    </source>
</evidence>
<gene>
    <name evidence="2" type="ORF">CF651_21500</name>
</gene>
<accession>A0A229ULM8</accession>
<dbReference type="PANTHER" id="PTHR43685:SF2">
    <property type="entry name" value="GLYCOSYLTRANSFERASE 2-LIKE DOMAIN-CONTAINING PROTEIN"/>
    <property type="match status" value="1"/>
</dbReference>
<dbReference type="Gene3D" id="3.90.550.10">
    <property type="entry name" value="Spore Coat Polysaccharide Biosynthesis Protein SpsA, Chain A"/>
    <property type="match status" value="1"/>
</dbReference>
<organism evidence="2 3">
    <name type="scientific">Paenibacillus rigui</name>
    <dbReference type="NCBI Taxonomy" id="554312"/>
    <lineage>
        <taxon>Bacteria</taxon>
        <taxon>Bacillati</taxon>
        <taxon>Bacillota</taxon>
        <taxon>Bacilli</taxon>
        <taxon>Bacillales</taxon>
        <taxon>Paenibacillaceae</taxon>
        <taxon>Paenibacillus</taxon>
    </lineage>
</organism>
<comment type="caution">
    <text evidence="2">The sequence shown here is derived from an EMBL/GenBank/DDBJ whole genome shotgun (WGS) entry which is preliminary data.</text>
</comment>
<sequence>MVDLGVVMPVYKQKPEFLEAAIQSIRTQTWNDFRFIIVIDGAPEMEPLVRAAVAGDPRAEVISYADNRGVAQALNTGFELLLEDPSIAYLTWVSSDNLYRPAFLETLRAALHQGPEQLGVAYSSFQSIDDAGRPLYAERQLALQRKYQAQPKELLLDSSLIGVSFMYKSCYAKLIDGYGLEPVEDYDYWLRLTEHCDIRYIPEELIDYRVDSAFSISASLKSQEKHRKWRYAYHLARHLARTRREIALEVTLLLTVKADNEGALQALENLYEQTYSNYKCCVLDLSPDQQATERLSAVSHPVTTFTALPNHDEISALVQAVATVQTPYVMAIGPKLFYSPSDLQVMVNGMRKAGDAAVSNYFHNHREQNLSYRYPGMLGTKPDIYNELFHTSALIELLKPFRIR</sequence>